<protein>
    <recommendedName>
        <fullName evidence="2">SIS domain-containing protein</fullName>
    </recommendedName>
</protein>
<organism evidence="3 4">
    <name type="scientific">Orbilia brochopaga</name>
    <dbReference type="NCBI Taxonomy" id="3140254"/>
    <lineage>
        <taxon>Eukaryota</taxon>
        <taxon>Fungi</taxon>
        <taxon>Dikarya</taxon>
        <taxon>Ascomycota</taxon>
        <taxon>Pezizomycotina</taxon>
        <taxon>Orbiliomycetes</taxon>
        <taxon>Orbiliales</taxon>
        <taxon>Orbiliaceae</taxon>
        <taxon>Orbilia</taxon>
    </lineage>
</organism>
<dbReference type="Gene3D" id="3.40.50.10490">
    <property type="entry name" value="Glucose-6-phosphate isomerase like protein, domain 1"/>
    <property type="match status" value="1"/>
</dbReference>
<dbReference type="Pfam" id="PF01380">
    <property type="entry name" value="SIS"/>
    <property type="match status" value="1"/>
</dbReference>
<dbReference type="AlphaFoldDB" id="A0AAV9VEC2"/>
<evidence type="ECO:0000313" key="4">
    <source>
        <dbReference type="Proteomes" id="UP001375240"/>
    </source>
</evidence>
<dbReference type="SUPFAM" id="SSF53697">
    <property type="entry name" value="SIS domain"/>
    <property type="match status" value="1"/>
</dbReference>
<comment type="caution">
    <text evidence="3">The sequence shown here is derived from an EMBL/GenBank/DDBJ whole genome shotgun (WGS) entry which is preliminary data.</text>
</comment>
<keyword evidence="4" id="KW-1185">Reference proteome</keyword>
<feature type="domain" description="SIS" evidence="2">
    <location>
        <begin position="90"/>
        <end position="248"/>
    </location>
</feature>
<name>A0AAV9VEC2_9PEZI</name>
<dbReference type="EMBL" id="JAVHNQ010000001">
    <property type="protein sequence ID" value="KAK6359777.1"/>
    <property type="molecule type" value="Genomic_DNA"/>
</dbReference>
<dbReference type="GO" id="GO:1901135">
    <property type="term" value="P:carbohydrate derivative metabolic process"/>
    <property type="evidence" value="ECO:0007669"/>
    <property type="project" value="InterPro"/>
</dbReference>
<dbReference type="PANTHER" id="PTHR38418:SF2">
    <property type="entry name" value="SUGAR ISOMERASE, KPSF_GUTQ (AFU_ORTHOLOGUE AFUA_6G08860)"/>
    <property type="match status" value="1"/>
</dbReference>
<reference evidence="3 4" key="1">
    <citation type="submission" date="2019-10" db="EMBL/GenBank/DDBJ databases">
        <authorList>
            <person name="Palmer J.M."/>
        </authorList>
    </citation>
    <scope>NUCLEOTIDE SEQUENCE [LARGE SCALE GENOMIC DNA]</scope>
    <source>
        <strain evidence="3 4">TWF696</strain>
    </source>
</reference>
<proteinExistence type="predicted"/>
<gene>
    <name evidence="3" type="ORF">TWF696_000915</name>
</gene>
<dbReference type="PANTHER" id="PTHR38418">
    <property type="entry name" value="SUGAR ISOMERASE, KPSF/GUTQ (AFU_ORTHOLOGUE AFUA_6G08860)"/>
    <property type="match status" value="1"/>
</dbReference>
<sequence length="386" mass="40233">MSRIITDIPAAAFATCKRTHVQPPPQSQPCGLASPPGTPPLASGPSNSESILDLAVHVLATEAASLTDLTRLYTANAAARTSFVTAVQAVVQSLTGHGKVVFSGMGKSGKVAQKIVATMNSLGLMSFFLHPTEAMHGDMGIIRPQDTLVLVSYSGTTAELVKILPHVPTQTTVIAMTAHAASLSSSSSCGGSSGCPLTKGRENAMLLPTPLHETEEATFGVSAPTTSTTVAMALGDALALSVADTMHQIEGRRTRDVFHAFHPGGAIGGQKKVLADWAVDVADIPVLEGTAETTRVAECLMAAFRSKDGWVRLKDGAVVPPRRLKAVEDPDTMVSIAGIAVKKEAWIVLDGGMKADEVRKVVKTGQVVLVRLPGGETGFAESEDIL</sequence>
<dbReference type="GO" id="GO:0097367">
    <property type="term" value="F:carbohydrate derivative binding"/>
    <property type="evidence" value="ECO:0007669"/>
    <property type="project" value="InterPro"/>
</dbReference>
<dbReference type="CDD" id="cd05014">
    <property type="entry name" value="SIS_Kpsf"/>
    <property type="match status" value="1"/>
</dbReference>
<dbReference type="InterPro" id="IPR001347">
    <property type="entry name" value="SIS_dom"/>
</dbReference>
<dbReference type="PROSITE" id="PS51464">
    <property type="entry name" value="SIS"/>
    <property type="match status" value="1"/>
</dbReference>
<evidence type="ECO:0000259" key="2">
    <source>
        <dbReference type="PROSITE" id="PS51464"/>
    </source>
</evidence>
<dbReference type="Proteomes" id="UP001375240">
    <property type="component" value="Unassembled WGS sequence"/>
</dbReference>
<dbReference type="InterPro" id="IPR035474">
    <property type="entry name" value="SIS_Kpsf"/>
</dbReference>
<evidence type="ECO:0000313" key="3">
    <source>
        <dbReference type="EMBL" id="KAK6359777.1"/>
    </source>
</evidence>
<evidence type="ECO:0000256" key="1">
    <source>
        <dbReference type="SAM" id="MobiDB-lite"/>
    </source>
</evidence>
<dbReference type="InterPro" id="IPR046348">
    <property type="entry name" value="SIS_dom_sf"/>
</dbReference>
<feature type="region of interest" description="Disordered" evidence="1">
    <location>
        <begin position="19"/>
        <end position="46"/>
    </location>
</feature>
<accession>A0AAV9VEC2</accession>